<organism evidence="1 2">
    <name type="scientific">Haemaphysalis longicornis</name>
    <name type="common">Bush tick</name>
    <dbReference type="NCBI Taxonomy" id="44386"/>
    <lineage>
        <taxon>Eukaryota</taxon>
        <taxon>Metazoa</taxon>
        <taxon>Ecdysozoa</taxon>
        <taxon>Arthropoda</taxon>
        <taxon>Chelicerata</taxon>
        <taxon>Arachnida</taxon>
        <taxon>Acari</taxon>
        <taxon>Parasitiformes</taxon>
        <taxon>Ixodida</taxon>
        <taxon>Ixodoidea</taxon>
        <taxon>Ixodidae</taxon>
        <taxon>Haemaphysalinae</taxon>
        <taxon>Haemaphysalis</taxon>
    </lineage>
</organism>
<dbReference type="OrthoDB" id="6764613at2759"/>
<keyword evidence="2" id="KW-1185">Reference proteome</keyword>
<dbReference type="EMBL" id="JABSTR010003457">
    <property type="protein sequence ID" value="KAH9384921.1"/>
    <property type="molecule type" value="Genomic_DNA"/>
</dbReference>
<proteinExistence type="predicted"/>
<dbReference type="VEuPathDB" id="VectorBase:HLOH_050561"/>
<accession>A0A9J6HD60</accession>
<sequence length="76" mass="8569">MKGEVARLNTDFKFDRVRELFITAPDNVSPDNWAKAVEHVIGIEDRCREVHGFGDHVEAIIINRCGSADDNLSDIE</sequence>
<protein>
    <submittedName>
        <fullName evidence="1">Uncharacterized protein</fullName>
    </submittedName>
</protein>
<gene>
    <name evidence="1" type="ORF">HPB48_026951</name>
</gene>
<reference evidence="1 2" key="1">
    <citation type="journal article" date="2020" name="Cell">
        <title>Large-Scale Comparative Analyses of Tick Genomes Elucidate Their Genetic Diversity and Vector Capacities.</title>
        <authorList>
            <consortium name="Tick Genome and Microbiome Consortium (TIGMIC)"/>
            <person name="Jia N."/>
            <person name="Wang J."/>
            <person name="Shi W."/>
            <person name="Du L."/>
            <person name="Sun Y."/>
            <person name="Zhan W."/>
            <person name="Jiang J.F."/>
            <person name="Wang Q."/>
            <person name="Zhang B."/>
            <person name="Ji P."/>
            <person name="Bell-Sakyi L."/>
            <person name="Cui X.M."/>
            <person name="Yuan T.T."/>
            <person name="Jiang B.G."/>
            <person name="Yang W.F."/>
            <person name="Lam T.T."/>
            <person name="Chang Q.C."/>
            <person name="Ding S.J."/>
            <person name="Wang X.J."/>
            <person name="Zhu J.G."/>
            <person name="Ruan X.D."/>
            <person name="Zhao L."/>
            <person name="Wei J.T."/>
            <person name="Ye R.Z."/>
            <person name="Que T.C."/>
            <person name="Du C.H."/>
            <person name="Zhou Y.H."/>
            <person name="Cheng J.X."/>
            <person name="Dai P.F."/>
            <person name="Guo W.B."/>
            <person name="Han X.H."/>
            <person name="Huang E.J."/>
            <person name="Li L.F."/>
            <person name="Wei W."/>
            <person name="Gao Y.C."/>
            <person name="Liu J.Z."/>
            <person name="Shao H.Z."/>
            <person name="Wang X."/>
            <person name="Wang C.C."/>
            <person name="Yang T.C."/>
            <person name="Huo Q.B."/>
            <person name="Li W."/>
            <person name="Chen H.Y."/>
            <person name="Chen S.E."/>
            <person name="Zhou L.G."/>
            <person name="Ni X.B."/>
            <person name="Tian J.H."/>
            <person name="Sheng Y."/>
            <person name="Liu T."/>
            <person name="Pan Y.S."/>
            <person name="Xia L.Y."/>
            <person name="Li J."/>
            <person name="Zhao F."/>
            <person name="Cao W.C."/>
        </authorList>
    </citation>
    <scope>NUCLEOTIDE SEQUENCE [LARGE SCALE GENOMIC DNA]</scope>
    <source>
        <strain evidence="1">HaeL-2018</strain>
    </source>
</reference>
<dbReference type="Proteomes" id="UP000821853">
    <property type="component" value="Unassembled WGS sequence"/>
</dbReference>
<dbReference type="AlphaFoldDB" id="A0A9J6HD60"/>
<evidence type="ECO:0000313" key="1">
    <source>
        <dbReference type="EMBL" id="KAH9384921.1"/>
    </source>
</evidence>
<name>A0A9J6HD60_HAELO</name>
<comment type="caution">
    <text evidence="1">The sequence shown here is derived from an EMBL/GenBank/DDBJ whole genome shotgun (WGS) entry which is preliminary data.</text>
</comment>
<evidence type="ECO:0000313" key="2">
    <source>
        <dbReference type="Proteomes" id="UP000821853"/>
    </source>
</evidence>